<evidence type="ECO:0000313" key="3">
    <source>
        <dbReference type="EMBL" id="KKN54268.1"/>
    </source>
</evidence>
<dbReference type="InterPro" id="IPR004045">
    <property type="entry name" value="Glutathione_S-Trfase_N"/>
</dbReference>
<dbReference type="AlphaFoldDB" id="A0A0F9UL39"/>
<comment type="caution">
    <text evidence="3">The sequence shown here is derived from an EMBL/GenBank/DDBJ whole genome shotgun (WGS) entry which is preliminary data.</text>
</comment>
<sequence length="220" mass="24814">MTTLLYSFRRCPYAMRARLALLYAAGPQVALREVVLRDKPDAFLRASPSGTVPCLVLPDRVIDESLDIMVWAFGSSDPLGLSTMPPQGWAWIERCDGPFKYDLDRTKYSSRYPDLDATVSRDRAAAFLQDLNDQIGTFILDRPSLADLAIAPFVRQFAFIDKPWFDAQSWPQLQHWLNRFLTSDGFASIMGKYPPWADAGQSQPFPPKDPAGRTNAPPLW</sequence>
<dbReference type="Gene3D" id="1.20.1050.10">
    <property type="match status" value="1"/>
</dbReference>
<evidence type="ECO:0000256" key="1">
    <source>
        <dbReference type="SAM" id="MobiDB-lite"/>
    </source>
</evidence>
<gene>
    <name evidence="3" type="ORF">LCGC14_0594060</name>
</gene>
<dbReference type="InterPro" id="IPR036249">
    <property type="entry name" value="Thioredoxin-like_sf"/>
</dbReference>
<name>A0A0F9UL39_9ZZZZ</name>
<feature type="region of interest" description="Disordered" evidence="1">
    <location>
        <begin position="198"/>
        <end position="220"/>
    </location>
</feature>
<dbReference type="PANTHER" id="PTHR43968:SF6">
    <property type="entry name" value="GLUTATHIONE S-TRANSFERASE OMEGA"/>
    <property type="match status" value="1"/>
</dbReference>
<feature type="domain" description="GST N-terminal" evidence="2">
    <location>
        <begin position="1"/>
        <end position="80"/>
    </location>
</feature>
<dbReference type="Pfam" id="PF13410">
    <property type="entry name" value="GST_C_2"/>
    <property type="match status" value="1"/>
</dbReference>
<organism evidence="3">
    <name type="scientific">marine sediment metagenome</name>
    <dbReference type="NCBI Taxonomy" id="412755"/>
    <lineage>
        <taxon>unclassified sequences</taxon>
        <taxon>metagenomes</taxon>
        <taxon>ecological metagenomes</taxon>
    </lineage>
</organism>
<dbReference type="Pfam" id="PF13417">
    <property type="entry name" value="GST_N_3"/>
    <property type="match status" value="1"/>
</dbReference>
<dbReference type="CDD" id="cd03196">
    <property type="entry name" value="GST_C_5"/>
    <property type="match status" value="1"/>
</dbReference>
<dbReference type="InterPro" id="IPR050983">
    <property type="entry name" value="GST_Omega/HSP26"/>
</dbReference>
<proteinExistence type="predicted"/>
<dbReference type="EMBL" id="LAZR01000935">
    <property type="protein sequence ID" value="KKN54268.1"/>
    <property type="molecule type" value="Genomic_DNA"/>
</dbReference>
<dbReference type="PROSITE" id="PS50404">
    <property type="entry name" value="GST_NTER"/>
    <property type="match status" value="1"/>
</dbReference>
<dbReference type="SUPFAM" id="SSF47616">
    <property type="entry name" value="GST C-terminal domain-like"/>
    <property type="match status" value="1"/>
</dbReference>
<dbReference type="SUPFAM" id="SSF52833">
    <property type="entry name" value="Thioredoxin-like"/>
    <property type="match status" value="1"/>
</dbReference>
<reference evidence="3" key="1">
    <citation type="journal article" date="2015" name="Nature">
        <title>Complex archaea that bridge the gap between prokaryotes and eukaryotes.</title>
        <authorList>
            <person name="Spang A."/>
            <person name="Saw J.H."/>
            <person name="Jorgensen S.L."/>
            <person name="Zaremba-Niedzwiedzka K."/>
            <person name="Martijn J."/>
            <person name="Lind A.E."/>
            <person name="van Eijk R."/>
            <person name="Schleper C."/>
            <person name="Guy L."/>
            <person name="Ettema T.J."/>
        </authorList>
    </citation>
    <scope>NUCLEOTIDE SEQUENCE</scope>
</reference>
<protein>
    <recommendedName>
        <fullName evidence="2">GST N-terminal domain-containing protein</fullName>
    </recommendedName>
</protein>
<evidence type="ECO:0000259" key="2">
    <source>
        <dbReference type="PROSITE" id="PS50404"/>
    </source>
</evidence>
<dbReference type="GO" id="GO:0005737">
    <property type="term" value="C:cytoplasm"/>
    <property type="evidence" value="ECO:0007669"/>
    <property type="project" value="TreeGrafter"/>
</dbReference>
<dbReference type="Gene3D" id="3.40.30.10">
    <property type="entry name" value="Glutaredoxin"/>
    <property type="match status" value="1"/>
</dbReference>
<accession>A0A0F9UL39</accession>
<dbReference type="InterPro" id="IPR036282">
    <property type="entry name" value="Glutathione-S-Trfase_C_sf"/>
</dbReference>
<dbReference type="PANTHER" id="PTHR43968">
    <property type="match status" value="1"/>
</dbReference>